<sequence>MTGAANRPLMSLAEAYRLSKKSEFRRLGIVTALLFFVLALSVVFYSIQFEYVYAFFILISTLFLCYLLVWHNRLTDYLGYRRFVRQWPELCAVPEQVVWMYISTSGLHGHLYNIVIADSFGNRHLLDFADDSLMAERWLQAGKETFPLCIFGHEPEDGLFDLYTKDPAVFYLYAKRLMQPVKGLPVLSLQQARQHARMMPAHTPPSTFEGLPQDPIIRFMVGCDIRFCIMPNAYSIFEVIRETGLYVNKMPLFFAEIFYSLDYAKDRYHGSDSIKETMENDALERLARFWDITDRPSLIHYLNWLLQTGQRGDINIKEISSVRNIFPHVRTTAGFDIARFVQIVRCGLVTGLLNDSDEAEAWLAKCHRLFTCHFAGYDDFVDSYLAGLYAWSPTAYQAGLQGVCYAYMNPYCPWNTHKGGSLHFNTK</sequence>
<dbReference type="AlphaFoldDB" id="A0A1A5YEV2"/>
<keyword evidence="1" id="KW-0812">Transmembrane</keyword>
<feature type="domain" description="DUF1266" evidence="2">
    <location>
        <begin position="332"/>
        <end position="414"/>
    </location>
</feature>
<feature type="transmembrane region" description="Helical" evidence="1">
    <location>
        <begin position="27"/>
        <end position="47"/>
    </location>
</feature>
<dbReference type="RefSeq" id="WP_068685317.1">
    <property type="nucleotide sequence ID" value="NZ_LYPA01000066.1"/>
</dbReference>
<keyword evidence="4" id="KW-1185">Reference proteome</keyword>
<dbReference type="InterPro" id="IPR009677">
    <property type="entry name" value="DUF1266"/>
</dbReference>
<accession>A0A1A5YEV2</accession>
<reference evidence="3 4" key="1">
    <citation type="submission" date="2016-05" db="EMBL/GenBank/DDBJ databases">
        <title>Paenibacillus oryzae. sp. nov., isolated from the rice root.</title>
        <authorList>
            <person name="Zhang J."/>
            <person name="Zhang X."/>
        </authorList>
    </citation>
    <scope>NUCLEOTIDE SEQUENCE [LARGE SCALE GENOMIC DNA]</scope>
    <source>
        <strain evidence="3 4">1DrF-4</strain>
    </source>
</reference>
<evidence type="ECO:0000313" key="3">
    <source>
        <dbReference type="EMBL" id="OBR64114.1"/>
    </source>
</evidence>
<dbReference type="EMBL" id="LYPA01000066">
    <property type="protein sequence ID" value="OBR64114.1"/>
    <property type="molecule type" value="Genomic_DNA"/>
</dbReference>
<feature type="transmembrane region" description="Helical" evidence="1">
    <location>
        <begin position="53"/>
        <end position="72"/>
    </location>
</feature>
<keyword evidence="1" id="KW-1133">Transmembrane helix</keyword>
<comment type="caution">
    <text evidence="3">The sequence shown here is derived from an EMBL/GenBank/DDBJ whole genome shotgun (WGS) entry which is preliminary data.</text>
</comment>
<dbReference type="Proteomes" id="UP000092024">
    <property type="component" value="Unassembled WGS sequence"/>
</dbReference>
<dbReference type="STRING" id="1844972.A7K91_15965"/>
<protein>
    <recommendedName>
        <fullName evidence="2">DUF1266 domain-containing protein</fullName>
    </recommendedName>
</protein>
<organism evidence="3 4">
    <name type="scientific">Paenibacillus oryzae</name>
    <dbReference type="NCBI Taxonomy" id="1844972"/>
    <lineage>
        <taxon>Bacteria</taxon>
        <taxon>Bacillati</taxon>
        <taxon>Bacillota</taxon>
        <taxon>Bacilli</taxon>
        <taxon>Bacillales</taxon>
        <taxon>Paenibacillaceae</taxon>
        <taxon>Paenibacillus</taxon>
    </lineage>
</organism>
<dbReference type="Pfam" id="PF06889">
    <property type="entry name" value="DUF1266"/>
    <property type="match status" value="1"/>
</dbReference>
<evidence type="ECO:0000313" key="4">
    <source>
        <dbReference type="Proteomes" id="UP000092024"/>
    </source>
</evidence>
<name>A0A1A5YEV2_9BACL</name>
<proteinExistence type="predicted"/>
<evidence type="ECO:0000259" key="2">
    <source>
        <dbReference type="Pfam" id="PF06889"/>
    </source>
</evidence>
<evidence type="ECO:0000256" key="1">
    <source>
        <dbReference type="SAM" id="Phobius"/>
    </source>
</evidence>
<gene>
    <name evidence="3" type="ORF">A7K91_15965</name>
</gene>
<keyword evidence="1" id="KW-0472">Membrane</keyword>